<accession>A0ABX4MEE5</accession>
<keyword evidence="5 7" id="KW-0648">Protein biosynthesis</keyword>
<dbReference type="PRINTS" id="PR00987">
    <property type="entry name" value="TRNASYNTHGLU"/>
</dbReference>
<dbReference type="EC" id="6.1.1.17" evidence="9"/>
<keyword evidence="6 7" id="KW-0030">Aminoacyl-tRNA synthetase</keyword>
<dbReference type="PANTHER" id="PTHR43311">
    <property type="entry name" value="GLUTAMATE--TRNA LIGASE"/>
    <property type="match status" value="1"/>
</dbReference>
<dbReference type="PROSITE" id="PS00178">
    <property type="entry name" value="AA_TRNA_LIGASE_I"/>
    <property type="match status" value="1"/>
</dbReference>
<feature type="domain" description="Glutamyl/glutaminyl-tRNA synthetase class Ib catalytic" evidence="8">
    <location>
        <begin position="2"/>
        <end position="272"/>
    </location>
</feature>
<evidence type="ECO:0000256" key="5">
    <source>
        <dbReference type="ARBA" id="ARBA00022917"/>
    </source>
</evidence>
<organism evidence="9 10">
    <name type="scientific">Candidatus Hodgkinia cicadicola</name>
    <dbReference type="NCBI Taxonomy" id="573658"/>
    <lineage>
        <taxon>Bacteria</taxon>
        <taxon>Pseudomonadati</taxon>
        <taxon>Pseudomonadota</taxon>
        <taxon>Alphaproteobacteria</taxon>
        <taxon>Hyphomicrobiales</taxon>
        <taxon>Candidatus Hodgkinia</taxon>
    </lineage>
</organism>
<dbReference type="InterPro" id="IPR000924">
    <property type="entry name" value="Glu/Gln-tRNA-synth"/>
</dbReference>
<dbReference type="Gene3D" id="3.40.50.620">
    <property type="entry name" value="HUPs"/>
    <property type="match status" value="1"/>
</dbReference>
<reference evidence="9" key="1">
    <citation type="submission" date="2017-09" db="EMBL/GenBank/DDBJ databases">
        <authorList>
            <person name="Campbell M.A."/>
            <person name="Lukasik P."/>
            <person name="Simon C."/>
            <person name="McCutcheon J.P."/>
        </authorList>
    </citation>
    <scope>NUCLEOTIDE SEQUENCE [LARGE SCALE GENOMIC DNA]</scope>
    <source>
        <strain evidence="9">MAGCAS</strain>
    </source>
</reference>
<dbReference type="InterPro" id="IPR008925">
    <property type="entry name" value="aa_tRNA-synth_I_cd-bd_sf"/>
</dbReference>
<dbReference type="InterPro" id="IPR049940">
    <property type="entry name" value="GluQ/Sye"/>
</dbReference>
<evidence type="ECO:0000256" key="4">
    <source>
        <dbReference type="ARBA" id="ARBA00022840"/>
    </source>
</evidence>
<proteinExistence type="inferred from homology"/>
<keyword evidence="4 7" id="KW-0067">ATP-binding</keyword>
<sequence length="449" mass="51995">MRLRIAPSPTGILHLGNLYSAITNVLFSYKYDSKLILRIEDTDTQRNKTNAIEDIYRDLDKIKINIDESSKNPGLYGPYKQSERIHVYKFYIKKLLKMGGCFFCKCSFKRVNILKKINLLLGDPPTYDGKCLNRNYLTGKIRLKVPRAGICVGDYKINWSNVDMQVLWINSKPTYHFANVIDDQLMKISHVLRGRDWLTSNPKHILINLFLGFNVPKYYHIPLICNKTESKLSKRLDNMGIDSFLSLGIISETILRYLISLVVGVDTPNISEASSNFNIKNLKQQNIHINGKKLLLINKICLYEVVQDVNNIIKNLIGKGCFDDVMALCVKKSLILHDIYKLLCFVFWDYKSIKMVFMSNIEYLLLDLLLIEYKKLIIWSKLNLQNIHKKLTNYLGLNLRTFCTILTPIIGSRHSISLYDVYLIIGQKVIITRVSLILEKLYHKTNQNI</sequence>
<protein>
    <submittedName>
        <fullName evidence="9">Glutamate--tRNA ligase</fullName>
        <ecNumber evidence="9">6.1.1.17</ecNumber>
    </submittedName>
</protein>
<dbReference type="PANTHER" id="PTHR43311:SF2">
    <property type="entry name" value="GLUTAMATE--TRNA LIGASE, MITOCHONDRIAL-RELATED"/>
    <property type="match status" value="1"/>
</dbReference>
<dbReference type="SUPFAM" id="SSF48163">
    <property type="entry name" value="An anticodon-binding domain of class I aminoacyl-tRNA synthetases"/>
    <property type="match status" value="1"/>
</dbReference>
<name>A0ABX4MEE5_9HYPH</name>
<comment type="caution">
    <text evidence="9">The sequence shown here is derived from an EMBL/GenBank/DDBJ whole genome shotgun (WGS) entry which is preliminary data.</text>
</comment>
<evidence type="ECO:0000256" key="6">
    <source>
        <dbReference type="ARBA" id="ARBA00023146"/>
    </source>
</evidence>
<dbReference type="Proteomes" id="UP000229707">
    <property type="component" value="Unassembled WGS sequence"/>
</dbReference>
<evidence type="ECO:0000259" key="8">
    <source>
        <dbReference type="Pfam" id="PF00749"/>
    </source>
</evidence>
<dbReference type="GO" id="GO:0004818">
    <property type="term" value="F:glutamate-tRNA ligase activity"/>
    <property type="evidence" value="ECO:0007669"/>
    <property type="project" value="UniProtKB-EC"/>
</dbReference>
<dbReference type="InterPro" id="IPR020058">
    <property type="entry name" value="Glu/Gln-tRNA-synth_Ib_cat-dom"/>
</dbReference>
<evidence type="ECO:0000256" key="1">
    <source>
        <dbReference type="ARBA" id="ARBA00007894"/>
    </source>
</evidence>
<dbReference type="EMBL" id="NXGL01000106">
    <property type="protein sequence ID" value="PIM94816.1"/>
    <property type="molecule type" value="Genomic_DNA"/>
</dbReference>
<comment type="similarity">
    <text evidence="1">Belongs to the class-I aminoacyl-tRNA synthetase family. Glutamate--tRNA ligase type 1 subfamily.</text>
</comment>
<evidence type="ECO:0000313" key="9">
    <source>
        <dbReference type="EMBL" id="PIM94816.1"/>
    </source>
</evidence>
<dbReference type="InterPro" id="IPR001412">
    <property type="entry name" value="aa-tRNA-synth_I_CS"/>
</dbReference>
<keyword evidence="2 7" id="KW-0436">Ligase</keyword>
<keyword evidence="3 7" id="KW-0547">Nucleotide-binding</keyword>
<evidence type="ECO:0000256" key="3">
    <source>
        <dbReference type="ARBA" id="ARBA00022741"/>
    </source>
</evidence>
<keyword evidence="10" id="KW-1185">Reference proteome</keyword>
<gene>
    <name evidence="9" type="primary">gltX</name>
    <name evidence="9" type="ORF">MAGCAS_288</name>
</gene>
<dbReference type="Pfam" id="PF00749">
    <property type="entry name" value="tRNA-synt_1c"/>
    <property type="match status" value="1"/>
</dbReference>
<evidence type="ECO:0000313" key="10">
    <source>
        <dbReference type="Proteomes" id="UP000229707"/>
    </source>
</evidence>
<evidence type="ECO:0000256" key="2">
    <source>
        <dbReference type="ARBA" id="ARBA00022598"/>
    </source>
</evidence>
<dbReference type="SUPFAM" id="SSF52374">
    <property type="entry name" value="Nucleotidylyl transferase"/>
    <property type="match status" value="1"/>
</dbReference>
<dbReference type="InterPro" id="IPR014729">
    <property type="entry name" value="Rossmann-like_a/b/a_fold"/>
</dbReference>
<evidence type="ECO:0000256" key="7">
    <source>
        <dbReference type="RuleBase" id="RU363037"/>
    </source>
</evidence>